<dbReference type="PANTHER" id="PTHR31321">
    <property type="entry name" value="ACYL-COA THIOESTER HYDROLASE YBHC-RELATED"/>
    <property type="match status" value="1"/>
</dbReference>
<name>A0A101JCI4_9ACTN</name>
<dbReference type="Gene3D" id="2.80.10.50">
    <property type="match status" value="2"/>
</dbReference>
<dbReference type="InterPro" id="IPR035992">
    <property type="entry name" value="Ricin_B-like_lectins"/>
</dbReference>
<keyword evidence="8" id="KW-1185">Reference proteome</keyword>
<dbReference type="Gene3D" id="2.160.20.10">
    <property type="entry name" value="Single-stranded right-handed beta-helix, Pectin lyase-like"/>
    <property type="match status" value="1"/>
</dbReference>
<proteinExistence type="inferred from homology"/>
<feature type="active site" evidence="4">
    <location>
        <position position="328"/>
    </location>
</feature>
<dbReference type="PROSITE" id="PS00503">
    <property type="entry name" value="PECTINESTERASE_2"/>
    <property type="match status" value="1"/>
</dbReference>
<dbReference type="GO" id="GO:0042545">
    <property type="term" value="P:cell wall modification"/>
    <property type="evidence" value="ECO:0007669"/>
    <property type="project" value="UniProtKB-UniRule"/>
</dbReference>
<comment type="similarity">
    <text evidence="1">Belongs to the pectinesterase family.</text>
</comment>
<keyword evidence="2 5" id="KW-0378">Hydrolase</keyword>
<evidence type="ECO:0000256" key="1">
    <source>
        <dbReference type="ARBA" id="ARBA00008891"/>
    </source>
</evidence>
<dbReference type="EMBL" id="LLZH01000322">
    <property type="protein sequence ID" value="KUL24274.1"/>
    <property type="molecule type" value="Genomic_DNA"/>
</dbReference>
<keyword evidence="5" id="KW-0732">Signal</keyword>
<gene>
    <name evidence="7" type="ORF">ADL15_43890</name>
</gene>
<dbReference type="UniPathway" id="UPA00545">
    <property type="reaction ID" value="UER00823"/>
</dbReference>
<dbReference type="InterPro" id="IPR000070">
    <property type="entry name" value="Pectinesterase_cat"/>
</dbReference>
<sequence length="466" mass="48266">MSVSPRRIAVAALLAAVPAAAIGYAVLPSDAATVPAAGTTYQLAVTKSGLCLDASGVLLQQNTCTASDAYTLVSAGSAVYQLKNTASGLCVDVPNGSTTSGKPLQETTCDAKASHDLWKLTASGSGTYQVINVNSGLCVTDQAASTATGASIIQETCSANTNKQFAFVVKNANYTVAADGTGKYKTVQAAIDAVATGNKSRVTITIKPGTYREIVTVPATKPFVTLQGGGDSADDVVIVNNRGAATYGTFYTPTVYVYGADFTAANLTVSNDFDETGLTTGTQAVALRVDGVRAQFTSVRLLGDQDTLLVNDGARAYFAGAYIEGTVDFIFGGGTAVFNACKIYEKRTAGGPITAASTPAAQTYGFLFYKSTVTGKTNSTTQLGRPWRADGQVVFRETSLSATLATAQPWIDMSGNTWQKARFFEYANTGAGATTNGNRPQLSAAQAASYTPQKYLAGTDGWNPVG</sequence>
<dbReference type="GO" id="GO:0045490">
    <property type="term" value="P:pectin catabolic process"/>
    <property type="evidence" value="ECO:0007669"/>
    <property type="project" value="UniProtKB-UniRule"/>
</dbReference>
<dbReference type="GO" id="GO:0030599">
    <property type="term" value="F:pectinesterase activity"/>
    <property type="evidence" value="ECO:0007669"/>
    <property type="project" value="UniProtKB-UniRule"/>
</dbReference>
<dbReference type="EC" id="3.1.1.11" evidence="5"/>
<dbReference type="Pfam" id="PF14200">
    <property type="entry name" value="RicinB_lectin_2"/>
    <property type="match status" value="1"/>
</dbReference>
<feature type="domain" description="Ricin B lectin" evidence="6">
    <location>
        <begin position="38"/>
        <end position="168"/>
    </location>
</feature>
<evidence type="ECO:0000256" key="5">
    <source>
        <dbReference type="RuleBase" id="RU000589"/>
    </source>
</evidence>
<dbReference type="CDD" id="cd00161">
    <property type="entry name" value="beta-trefoil_Ricin-like"/>
    <property type="match status" value="1"/>
</dbReference>
<dbReference type="SUPFAM" id="SSF50370">
    <property type="entry name" value="Ricin B-like lectins"/>
    <property type="match status" value="1"/>
</dbReference>
<dbReference type="GO" id="GO:0009279">
    <property type="term" value="C:cell outer membrane"/>
    <property type="evidence" value="ECO:0007669"/>
    <property type="project" value="TreeGrafter"/>
</dbReference>
<reference evidence="7 8" key="1">
    <citation type="submission" date="2015-10" db="EMBL/GenBank/DDBJ databases">
        <authorList>
            <person name="Gilbert D.G."/>
        </authorList>
    </citation>
    <scope>NUCLEOTIDE SEQUENCE [LARGE SCALE GENOMIC DNA]</scope>
    <source>
        <strain evidence="7 8">NRRL B-16712</strain>
    </source>
</reference>
<feature type="signal peptide" evidence="5">
    <location>
        <begin position="1"/>
        <end position="21"/>
    </location>
</feature>
<dbReference type="PANTHER" id="PTHR31321:SF57">
    <property type="entry name" value="PECTINESTERASE 53-RELATED"/>
    <property type="match status" value="1"/>
</dbReference>
<dbReference type="SUPFAM" id="SSF51126">
    <property type="entry name" value="Pectin lyase-like"/>
    <property type="match status" value="1"/>
</dbReference>
<evidence type="ECO:0000259" key="6">
    <source>
        <dbReference type="SMART" id="SM00458"/>
    </source>
</evidence>
<dbReference type="SMART" id="SM00458">
    <property type="entry name" value="RICIN"/>
    <property type="match status" value="1"/>
</dbReference>
<comment type="pathway">
    <text evidence="5">Glycan metabolism; pectin degradation; 2-dehydro-3-deoxy-D-gluconate from pectin: step 1/5.</text>
</comment>
<protein>
    <recommendedName>
        <fullName evidence="5">Pectinesterase</fullName>
        <ecNumber evidence="5">3.1.1.11</ecNumber>
    </recommendedName>
</protein>
<evidence type="ECO:0000256" key="4">
    <source>
        <dbReference type="PROSITE-ProRule" id="PRU10040"/>
    </source>
</evidence>
<evidence type="ECO:0000313" key="8">
    <source>
        <dbReference type="Proteomes" id="UP000053244"/>
    </source>
</evidence>
<accession>A0A101JCI4</accession>
<dbReference type="RefSeq" id="WP_067705345.1">
    <property type="nucleotide sequence ID" value="NZ_LLZH01000322.1"/>
</dbReference>
<dbReference type="PROSITE" id="PS50231">
    <property type="entry name" value="RICIN_B_LECTIN"/>
    <property type="match status" value="1"/>
</dbReference>
<comment type="caution">
    <text evidence="7">The sequence shown here is derived from an EMBL/GenBank/DDBJ whole genome shotgun (WGS) entry which is preliminary data.</text>
</comment>
<dbReference type="InterPro" id="IPR000772">
    <property type="entry name" value="Ricin_B_lectin"/>
</dbReference>
<keyword evidence="3 5" id="KW-0063">Aspartyl esterase</keyword>
<dbReference type="Proteomes" id="UP000053244">
    <property type="component" value="Unassembled WGS sequence"/>
</dbReference>
<dbReference type="AlphaFoldDB" id="A0A101JCI4"/>
<evidence type="ECO:0000313" key="7">
    <source>
        <dbReference type="EMBL" id="KUL24274.1"/>
    </source>
</evidence>
<evidence type="ECO:0000256" key="2">
    <source>
        <dbReference type="ARBA" id="ARBA00022801"/>
    </source>
</evidence>
<evidence type="ECO:0000256" key="3">
    <source>
        <dbReference type="ARBA" id="ARBA00023085"/>
    </source>
</evidence>
<dbReference type="InterPro" id="IPR012334">
    <property type="entry name" value="Pectin_lyas_fold"/>
</dbReference>
<dbReference type="Pfam" id="PF01095">
    <property type="entry name" value="Pectinesterase"/>
    <property type="match status" value="1"/>
</dbReference>
<dbReference type="InterPro" id="IPR011050">
    <property type="entry name" value="Pectin_lyase_fold/virulence"/>
</dbReference>
<dbReference type="InterPro" id="IPR033131">
    <property type="entry name" value="Pectinesterase_Asp_AS"/>
</dbReference>
<feature type="chain" id="PRO_5039741213" description="Pectinesterase" evidence="5">
    <location>
        <begin position="22"/>
        <end position="466"/>
    </location>
</feature>
<organism evidence="7 8">
    <name type="scientific">Actinoplanes awajinensis subsp. mycoplanecinus</name>
    <dbReference type="NCBI Taxonomy" id="135947"/>
    <lineage>
        <taxon>Bacteria</taxon>
        <taxon>Bacillati</taxon>
        <taxon>Actinomycetota</taxon>
        <taxon>Actinomycetes</taxon>
        <taxon>Micromonosporales</taxon>
        <taxon>Micromonosporaceae</taxon>
        <taxon>Actinoplanes</taxon>
    </lineage>
</organism>
<comment type="catalytic activity">
    <reaction evidence="5">
        <text>[(1-&gt;4)-alpha-D-galacturonosyl methyl ester](n) + n H2O = [(1-&gt;4)-alpha-D-galacturonosyl](n) + n methanol + n H(+)</text>
        <dbReference type="Rhea" id="RHEA:22380"/>
        <dbReference type="Rhea" id="RHEA-COMP:14570"/>
        <dbReference type="Rhea" id="RHEA-COMP:14573"/>
        <dbReference type="ChEBI" id="CHEBI:15377"/>
        <dbReference type="ChEBI" id="CHEBI:15378"/>
        <dbReference type="ChEBI" id="CHEBI:17790"/>
        <dbReference type="ChEBI" id="CHEBI:140522"/>
        <dbReference type="ChEBI" id="CHEBI:140523"/>
        <dbReference type="EC" id="3.1.1.11"/>
    </reaction>
</comment>